<evidence type="ECO:0000256" key="1">
    <source>
        <dbReference type="SAM" id="SignalP"/>
    </source>
</evidence>
<evidence type="ECO:0008006" key="4">
    <source>
        <dbReference type="Google" id="ProtNLM"/>
    </source>
</evidence>
<dbReference type="Pfam" id="PF11769">
    <property type="entry name" value="DUF3313"/>
    <property type="match status" value="1"/>
</dbReference>
<keyword evidence="3" id="KW-1185">Reference proteome</keyword>
<dbReference type="EMBL" id="CAJFCI010000035">
    <property type="protein sequence ID" value="CAD5107447.1"/>
    <property type="molecule type" value="Genomic_DNA"/>
</dbReference>
<accession>A0A7U7EM15</accession>
<dbReference type="RefSeq" id="WP_187670796.1">
    <property type="nucleotide sequence ID" value="NZ_CAJFCI010000035.1"/>
</dbReference>
<sequence>MKRYLQAMPLLMLAWLVGCADNQVKPDEYSGFLQDYSRLTAQENVSGTTVLAWVDPNLKLERYTSFYIEPVQYYPRPAPSERLSQQTLDGIASYYSQALKHELGQALPVVDSPNSDSLVLRPAITAVGSQTQSLKPYEVIPIALVAAGVSTAAGIRDQDTRIATEANFLDGDTSAVVAQVVRKGTGQPLESSAQTISVQDVKGVLDGWARDMRLSYTRLRHR</sequence>
<dbReference type="AlphaFoldDB" id="A0A7U7EM15"/>
<feature type="signal peptide" evidence="1">
    <location>
        <begin position="1"/>
        <end position="20"/>
    </location>
</feature>
<evidence type="ECO:0000313" key="3">
    <source>
        <dbReference type="Proteomes" id="UP000583387"/>
    </source>
</evidence>
<proteinExistence type="predicted"/>
<reference evidence="2 3" key="1">
    <citation type="submission" date="2020-08" db="EMBL/GenBank/DDBJ databases">
        <authorList>
            <person name="Criscuolo A."/>
        </authorList>
    </citation>
    <scope>NUCLEOTIDE SEQUENCE [LARGE SCALE GENOMIC DNA]</scope>
    <source>
        <strain evidence="2">CIP111764</strain>
    </source>
</reference>
<organism evidence="2 3">
    <name type="scientific">Zestomonas carbonaria</name>
    <dbReference type="NCBI Taxonomy" id="2762745"/>
    <lineage>
        <taxon>Bacteria</taxon>
        <taxon>Pseudomonadati</taxon>
        <taxon>Pseudomonadota</taxon>
        <taxon>Gammaproteobacteria</taxon>
        <taxon>Pseudomonadales</taxon>
        <taxon>Pseudomonadaceae</taxon>
        <taxon>Zestomonas</taxon>
    </lineage>
</organism>
<comment type="caution">
    <text evidence="2">The sequence shown here is derived from an EMBL/GenBank/DDBJ whole genome shotgun (WGS) entry which is preliminary data.</text>
</comment>
<protein>
    <recommendedName>
        <fullName evidence="4">DUF3313 domain-containing protein</fullName>
    </recommendedName>
</protein>
<dbReference type="Proteomes" id="UP000583387">
    <property type="component" value="Unassembled WGS sequence"/>
</dbReference>
<dbReference type="PROSITE" id="PS51257">
    <property type="entry name" value="PROKAR_LIPOPROTEIN"/>
    <property type="match status" value="1"/>
</dbReference>
<gene>
    <name evidence="2" type="ORF">PSEWESI4_01720</name>
</gene>
<dbReference type="InterPro" id="IPR021747">
    <property type="entry name" value="DUF3313"/>
</dbReference>
<keyword evidence="1" id="KW-0732">Signal</keyword>
<name>A0A7U7EM15_9GAMM</name>
<feature type="chain" id="PRO_5030993762" description="DUF3313 domain-containing protein" evidence="1">
    <location>
        <begin position="21"/>
        <end position="222"/>
    </location>
</feature>
<evidence type="ECO:0000313" key="2">
    <source>
        <dbReference type="EMBL" id="CAD5107447.1"/>
    </source>
</evidence>